<keyword evidence="5 7" id="KW-0949">S-adenosyl-L-methionine</keyword>
<name>A0A7W7YF08_9BACT</name>
<reference evidence="8 9" key="1">
    <citation type="submission" date="2020-08" db="EMBL/GenBank/DDBJ databases">
        <title>Genomic Encyclopedia of Type Strains, Phase IV (KMG-IV): sequencing the most valuable type-strain genomes for metagenomic binning, comparative biology and taxonomic classification.</title>
        <authorList>
            <person name="Goeker M."/>
        </authorList>
    </citation>
    <scope>NUCLEOTIDE SEQUENCE [LARGE SCALE GENOMIC DNA]</scope>
    <source>
        <strain evidence="8 9">DSM 12252</strain>
    </source>
</reference>
<feature type="binding site" evidence="7">
    <location>
        <begin position="176"/>
        <end position="179"/>
    </location>
    <ligand>
        <name>substrate</name>
    </ligand>
</feature>
<dbReference type="EMBL" id="JACHIG010000011">
    <property type="protein sequence ID" value="MBB5034827.1"/>
    <property type="molecule type" value="Genomic_DNA"/>
</dbReference>
<comment type="caution">
    <text evidence="8">The sequence shown here is derived from an EMBL/GenBank/DDBJ whole genome shotgun (WGS) entry which is preliminary data.</text>
</comment>
<dbReference type="NCBIfam" id="TIGR00091">
    <property type="entry name" value="tRNA (guanosine(46)-N7)-methyltransferase TrmB"/>
    <property type="match status" value="1"/>
</dbReference>
<feature type="binding site" evidence="7">
    <location>
        <position position="142"/>
    </location>
    <ligand>
        <name>substrate</name>
    </ligand>
</feature>
<dbReference type="RefSeq" id="WP_343076577.1">
    <property type="nucleotide sequence ID" value="NZ_JACHIG010000011.1"/>
</dbReference>
<keyword evidence="9" id="KW-1185">Reference proteome</keyword>
<dbReference type="InterPro" id="IPR055361">
    <property type="entry name" value="tRNA_methyltr_TrmB_bact"/>
</dbReference>
<evidence type="ECO:0000256" key="4">
    <source>
        <dbReference type="ARBA" id="ARBA00022679"/>
    </source>
</evidence>
<dbReference type="HAMAP" id="MF_01057">
    <property type="entry name" value="tRNA_methyltr_TrmB"/>
    <property type="match status" value="1"/>
</dbReference>
<feature type="binding site" evidence="7">
    <location>
        <position position="109"/>
    </location>
    <ligand>
        <name>substrate</name>
    </ligand>
</feature>
<dbReference type="Pfam" id="PF02390">
    <property type="entry name" value="Methyltransf_4"/>
    <property type="match status" value="1"/>
</dbReference>
<proteinExistence type="inferred from homology"/>
<evidence type="ECO:0000256" key="5">
    <source>
        <dbReference type="ARBA" id="ARBA00022691"/>
    </source>
</evidence>
<dbReference type="GO" id="GO:0008176">
    <property type="term" value="F:tRNA (guanine(46)-N7)-methyltransferase activity"/>
    <property type="evidence" value="ECO:0007669"/>
    <property type="project" value="UniProtKB-UniRule"/>
</dbReference>
<dbReference type="Gene3D" id="3.40.50.150">
    <property type="entry name" value="Vaccinia Virus protein VP39"/>
    <property type="match status" value="1"/>
</dbReference>
<feature type="binding site" evidence="7">
    <location>
        <position position="55"/>
    </location>
    <ligand>
        <name>S-adenosyl-L-methionine</name>
        <dbReference type="ChEBI" id="CHEBI:59789"/>
    </ligand>
</feature>
<dbReference type="PANTHER" id="PTHR23417:SF14">
    <property type="entry name" value="PENTACOTRIPEPTIDE-REPEAT REGION OF PRORP DOMAIN-CONTAINING PROTEIN"/>
    <property type="match status" value="1"/>
</dbReference>
<feature type="binding site" evidence="7">
    <location>
        <position position="105"/>
    </location>
    <ligand>
        <name>S-adenosyl-L-methionine</name>
        <dbReference type="ChEBI" id="CHEBI:59789"/>
    </ligand>
</feature>
<dbReference type="AlphaFoldDB" id="A0A7W7YF08"/>
<dbReference type="PROSITE" id="PS51625">
    <property type="entry name" value="SAM_MT_TRMB"/>
    <property type="match status" value="1"/>
</dbReference>
<dbReference type="GO" id="GO:0043527">
    <property type="term" value="C:tRNA methyltransferase complex"/>
    <property type="evidence" value="ECO:0007669"/>
    <property type="project" value="TreeGrafter"/>
</dbReference>
<feature type="binding site" evidence="7">
    <location>
        <position position="30"/>
    </location>
    <ligand>
        <name>S-adenosyl-L-methionine</name>
        <dbReference type="ChEBI" id="CHEBI:59789"/>
    </ligand>
</feature>
<dbReference type="UniPathway" id="UPA00989"/>
<protein>
    <recommendedName>
        <fullName evidence="7">tRNA (guanine-N(7)-)-methyltransferase</fullName>
        <ecNumber evidence="7">2.1.1.33</ecNumber>
    </recommendedName>
    <alternativeName>
        <fullName evidence="7">tRNA (guanine(46)-N(7))-methyltransferase</fullName>
    </alternativeName>
    <alternativeName>
        <fullName evidence="7">tRNA(m7G46)-methyltransferase</fullName>
    </alternativeName>
</protein>
<evidence type="ECO:0000313" key="9">
    <source>
        <dbReference type="Proteomes" id="UP000590740"/>
    </source>
</evidence>
<dbReference type="InterPro" id="IPR003358">
    <property type="entry name" value="tRNA_(Gua-N-7)_MeTrfase_Trmb"/>
</dbReference>
<evidence type="ECO:0000256" key="6">
    <source>
        <dbReference type="ARBA" id="ARBA00022694"/>
    </source>
</evidence>
<comment type="similarity">
    <text evidence="7">Belongs to the class I-like SAM-binding methyltransferase superfamily. TrmB family.</text>
</comment>
<dbReference type="InterPro" id="IPR029063">
    <property type="entry name" value="SAM-dependent_MTases_sf"/>
</dbReference>
<dbReference type="PANTHER" id="PTHR23417">
    <property type="entry name" value="3-DEOXY-D-MANNO-OCTULOSONIC-ACID TRANSFERASE/TRNA GUANINE-N 7 - -METHYLTRANSFERASE"/>
    <property type="match status" value="1"/>
</dbReference>
<evidence type="ECO:0000313" key="8">
    <source>
        <dbReference type="EMBL" id="MBB5034827.1"/>
    </source>
</evidence>
<feature type="binding site" evidence="7">
    <location>
        <position position="82"/>
    </location>
    <ligand>
        <name>S-adenosyl-L-methionine</name>
        <dbReference type="ChEBI" id="CHEBI:59789"/>
    </ligand>
</feature>
<organism evidence="8 9">
    <name type="scientific">Prosthecobacter vanneervenii</name>
    <dbReference type="NCBI Taxonomy" id="48466"/>
    <lineage>
        <taxon>Bacteria</taxon>
        <taxon>Pseudomonadati</taxon>
        <taxon>Verrucomicrobiota</taxon>
        <taxon>Verrucomicrobiia</taxon>
        <taxon>Verrucomicrobiales</taxon>
        <taxon>Verrucomicrobiaceae</taxon>
        <taxon>Prosthecobacter</taxon>
    </lineage>
</organism>
<dbReference type="EC" id="2.1.1.33" evidence="7"/>
<keyword evidence="4 7" id="KW-0808">Transferase</keyword>
<evidence type="ECO:0000256" key="3">
    <source>
        <dbReference type="ARBA" id="ARBA00022603"/>
    </source>
</evidence>
<comment type="function">
    <text evidence="2 7">Catalyzes the formation of N(7)-methylguanine at position 46 (m7G46) in tRNA.</text>
</comment>
<evidence type="ECO:0000256" key="2">
    <source>
        <dbReference type="ARBA" id="ARBA00003015"/>
    </source>
</evidence>
<gene>
    <name evidence="7" type="primary">trmB</name>
    <name evidence="8" type="ORF">HNQ65_004435</name>
</gene>
<comment type="caution">
    <text evidence="7">Lacks conserved residue(s) required for the propagation of feature annotation.</text>
</comment>
<evidence type="ECO:0000256" key="1">
    <source>
        <dbReference type="ARBA" id="ARBA00000142"/>
    </source>
</evidence>
<keyword evidence="6 7" id="KW-0819">tRNA processing</keyword>
<evidence type="ECO:0000256" key="7">
    <source>
        <dbReference type="HAMAP-Rule" id="MF_01057"/>
    </source>
</evidence>
<comment type="pathway">
    <text evidence="7">tRNA modification; N(7)-methylguanine-tRNA biosynthesis.</text>
</comment>
<comment type="catalytic activity">
    <reaction evidence="1 7">
        <text>guanosine(46) in tRNA + S-adenosyl-L-methionine = N(7)-methylguanosine(46) in tRNA + S-adenosyl-L-homocysteine</text>
        <dbReference type="Rhea" id="RHEA:42708"/>
        <dbReference type="Rhea" id="RHEA-COMP:10188"/>
        <dbReference type="Rhea" id="RHEA-COMP:10189"/>
        <dbReference type="ChEBI" id="CHEBI:57856"/>
        <dbReference type="ChEBI" id="CHEBI:59789"/>
        <dbReference type="ChEBI" id="CHEBI:74269"/>
        <dbReference type="ChEBI" id="CHEBI:74480"/>
        <dbReference type="EC" id="2.1.1.33"/>
    </reaction>
</comment>
<sequence length="199" mass="23066">MPAIFTPSDHFRELSRTEIFPDTSRPLEVDLGCGDGTFITGMAAHHPERDFLGVERMLGRVVKTSRKIEQQQLHNARIMRLESAYTVGWLLPTASVSRLHLLCPDPWPKKGHAPRRLVNQAEFLDGLFRILVDGGEFLLKTDDQPYFEDALASFSAREHQFTRLDWPADAFFYPTTDFEQDWLNMGRTIHRARWRRIGR</sequence>
<dbReference type="SUPFAM" id="SSF53335">
    <property type="entry name" value="S-adenosyl-L-methionine-dependent methyltransferases"/>
    <property type="match status" value="1"/>
</dbReference>
<dbReference type="Proteomes" id="UP000590740">
    <property type="component" value="Unassembled WGS sequence"/>
</dbReference>
<accession>A0A7W7YF08</accession>
<keyword evidence="3 7" id="KW-0489">Methyltransferase</keyword>